<evidence type="ECO:0000313" key="3">
    <source>
        <dbReference type="Proteomes" id="UP000826271"/>
    </source>
</evidence>
<feature type="compositionally biased region" description="Gly residues" evidence="1">
    <location>
        <begin position="43"/>
        <end position="61"/>
    </location>
</feature>
<protein>
    <recommendedName>
        <fullName evidence="4">Retrotransposon gag protein</fullName>
    </recommendedName>
</protein>
<evidence type="ECO:0000256" key="1">
    <source>
        <dbReference type="SAM" id="MobiDB-lite"/>
    </source>
</evidence>
<organism evidence="2 3">
    <name type="scientific">Buddleja alternifolia</name>
    <dbReference type="NCBI Taxonomy" id="168488"/>
    <lineage>
        <taxon>Eukaryota</taxon>
        <taxon>Viridiplantae</taxon>
        <taxon>Streptophyta</taxon>
        <taxon>Embryophyta</taxon>
        <taxon>Tracheophyta</taxon>
        <taxon>Spermatophyta</taxon>
        <taxon>Magnoliopsida</taxon>
        <taxon>eudicotyledons</taxon>
        <taxon>Gunneridae</taxon>
        <taxon>Pentapetalae</taxon>
        <taxon>asterids</taxon>
        <taxon>lamiids</taxon>
        <taxon>Lamiales</taxon>
        <taxon>Scrophulariaceae</taxon>
        <taxon>Buddlejeae</taxon>
        <taxon>Buddleja</taxon>
    </lineage>
</organism>
<evidence type="ECO:0008006" key="4">
    <source>
        <dbReference type="Google" id="ProtNLM"/>
    </source>
</evidence>
<dbReference type="Proteomes" id="UP000826271">
    <property type="component" value="Unassembled WGS sequence"/>
</dbReference>
<name>A0AAV6XW11_9LAMI</name>
<sequence length="237" mass="27048">MVETTRSNSELHREVDTLRESMDELKSLMATVIANQNQQNAANGGGYSGENGGDSMRGGGNSNSSYQIPTKVSQVEFPHFNGDDLRGWLYKCEQFFGVDKTPPTTKVKLASPLPKRYSGQQRRLSPQEIDVKRSKGLCFWCDEKFDRYHICKNKRQLYFLEVPPEEIGHLSDDSEFEEDHEDKEDELTESHISMHAITGIHDFKIKRVTKGKPIHILIDTRSTHNFIDLEVSKRLGC</sequence>
<feature type="region of interest" description="Disordered" evidence="1">
    <location>
        <begin position="36"/>
        <end position="67"/>
    </location>
</feature>
<gene>
    <name evidence="2" type="ORF">BUALT_Bualt03G0194800</name>
</gene>
<keyword evidence="3" id="KW-1185">Reference proteome</keyword>
<proteinExistence type="predicted"/>
<reference evidence="2" key="1">
    <citation type="submission" date="2019-10" db="EMBL/GenBank/DDBJ databases">
        <authorList>
            <person name="Zhang R."/>
            <person name="Pan Y."/>
            <person name="Wang J."/>
            <person name="Ma R."/>
            <person name="Yu S."/>
        </authorList>
    </citation>
    <scope>NUCLEOTIDE SEQUENCE</scope>
    <source>
        <strain evidence="2">LA-IB0</strain>
        <tissue evidence="2">Leaf</tissue>
    </source>
</reference>
<dbReference type="AlphaFoldDB" id="A0AAV6XW11"/>
<comment type="caution">
    <text evidence="2">The sequence shown here is derived from an EMBL/GenBank/DDBJ whole genome shotgun (WGS) entry which is preliminary data.</text>
</comment>
<accession>A0AAV6XW11</accession>
<evidence type="ECO:0000313" key="2">
    <source>
        <dbReference type="EMBL" id="KAG8386879.1"/>
    </source>
</evidence>
<dbReference type="EMBL" id="WHWC01000003">
    <property type="protein sequence ID" value="KAG8386879.1"/>
    <property type="molecule type" value="Genomic_DNA"/>
</dbReference>